<evidence type="ECO:0000313" key="2">
    <source>
        <dbReference type="Proteomes" id="UP000621455"/>
    </source>
</evidence>
<keyword evidence="2" id="KW-1185">Reference proteome</keyword>
<organism evidence="1 2">
    <name type="scientific">Massilia frigida</name>
    <dbReference type="NCBI Taxonomy" id="2609281"/>
    <lineage>
        <taxon>Bacteria</taxon>
        <taxon>Pseudomonadati</taxon>
        <taxon>Pseudomonadota</taxon>
        <taxon>Betaproteobacteria</taxon>
        <taxon>Burkholderiales</taxon>
        <taxon>Oxalobacteraceae</taxon>
        <taxon>Telluria group</taxon>
        <taxon>Massilia</taxon>
    </lineage>
</organism>
<sequence>MIQKIYPFVRLFMSDGMLEKSIDEIDGQGNVADPRTNLTRRVAEARGKPIKDLMTDELCTLLRQRMGGTIALALGLFIVSEEPLICGDVGSGDLLQLTLEYDWSDWLATQQYGTDPWISMSTADSTVSGLRQSISEWEKLYAKMELASRA</sequence>
<protein>
    <submittedName>
        <fullName evidence="1">Uncharacterized protein</fullName>
    </submittedName>
</protein>
<dbReference type="InterPro" id="IPR040547">
    <property type="entry name" value="CdiI"/>
</dbReference>
<comment type="caution">
    <text evidence="1">The sequence shown here is derived from an EMBL/GenBank/DDBJ whole genome shotgun (WGS) entry which is preliminary data.</text>
</comment>
<dbReference type="Pfam" id="PF18616">
    <property type="entry name" value="CdiI_3"/>
    <property type="match status" value="1"/>
</dbReference>
<accession>A0ABX0N976</accession>
<proteinExistence type="predicted"/>
<gene>
    <name evidence="1" type="ORF">F2P44_20900</name>
</gene>
<dbReference type="RefSeq" id="WP_167089031.1">
    <property type="nucleotide sequence ID" value="NZ_WHJG01000024.1"/>
</dbReference>
<evidence type="ECO:0000313" key="1">
    <source>
        <dbReference type="EMBL" id="NHZ81714.1"/>
    </source>
</evidence>
<name>A0ABX0N976_9BURK</name>
<dbReference type="Proteomes" id="UP000621455">
    <property type="component" value="Unassembled WGS sequence"/>
</dbReference>
<dbReference type="EMBL" id="WHJG01000024">
    <property type="protein sequence ID" value="NHZ81714.1"/>
    <property type="molecule type" value="Genomic_DNA"/>
</dbReference>
<reference evidence="1 2" key="1">
    <citation type="submission" date="2019-10" db="EMBL/GenBank/DDBJ databases">
        <title>Taxonomy of Antarctic Massilia spp.: description of Massilia rubra sp. nov., Massilia aquatica sp. nov., Massilia mucilaginosa sp. nov., Massilia frigida sp. nov. isolated from streams, lakes and regoliths.</title>
        <authorList>
            <person name="Holochova P."/>
            <person name="Sedlacek I."/>
            <person name="Kralova S."/>
            <person name="Maslanova I."/>
            <person name="Busse H.-J."/>
            <person name="Stankova E."/>
            <person name="Vrbovska V."/>
            <person name="Kovarovic V."/>
            <person name="Bartak M."/>
            <person name="Svec P."/>
            <person name="Pantucek R."/>
        </authorList>
    </citation>
    <scope>NUCLEOTIDE SEQUENCE [LARGE SCALE GENOMIC DNA]</scope>
    <source>
        <strain evidence="1 2">CCM 8695</strain>
    </source>
</reference>